<keyword evidence="1" id="KW-0175">Coiled coil</keyword>
<dbReference type="EMBL" id="JAUUTY010000004">
    <property type="protein sequence ID" value="KAK1645181.1"/>
    <property type="molecule type" value="Genomic_DNA"/>
</dbReference>
<dbReference type="AlphaFoldDB" id="A0AAD8W647"/>
<sequence length="781" mass="82843">MSGRLDPTRTSKVELSKSQVAHRVNNITKANMPDNWNWGLPPYNREQPPELLFTRQGIEDGDLATKVWTPDHIDPADLAGDQAGDDDLPVVQDQGGQGEHNPPPSPEHEQEQEQEQEQPQAEPAQSGTGPIPAVPLRAVPPTSTATSAPKGRKRAGVGSTAASEARAKKQRRLAPKKVPEKAGAAIKFTQGGGSRQAPPVTSPLQRQRREPTPQPSARARTPPAANVPPAATPPSAGASSSAAPGGGDQGQSARRPTLDDMFPRRAPFVEQAAGAGRGMPSAAGAGAGGAAPPSTGVGGPAPNVVVLESSPEGAPQAPDATAPTGPTASTAPPPASEPTRREPTGKEPAREEPARSKDADSRALVRTKGPPGPTEGLHVAKGARLLHVPSASDSSLGSAGTMEAAWHSADSCEVFNREGQPGAAPMKMVFSGYRASLKNKAAEALAQLATLEDADKAVTERRTVLYNKVVTSYHKAKIERAGLARELEAVKAEAARIPQLESDLRVARAQCVTSEEANRAAAAKLKEQEEKLEGLSKRLEEVERQRLSLQQEVTTKSNELSATAKRWLGELSALDRGLAAAFPEAQEEALAAVGRAREDRRQATGEQSSDCFTMDDYLASIAARVEPVTKLGWELRKAAEELIRLLWPTETLPEDLSNLIAWLDRAPDRFLDWKESATRAGADMALSFVLSWYNEVSLDQLEFRRADVEDKLPAENKTARLARACAIADFVDKSIFIADPNPPSDDEEEEAEDEEADDVPEDDPAAGSADAPPAGPDPAGA</sequence>
<name>A0AAD8W647_LOLMU</name>
<feature type="coiled-coil region" evidence="1">
    <location>
        <begin position="434"/>
        <end position="559"/>
    </location>
</feature>
<feature type="region of interest" description="Disordered" evidence="2">
    <location>
        <begin position="1"/>
        <end position="377"/>
    </location>
</feature>
<accession>A0AAD8W647</accession>
<feature type="compositionally biased region" description="Low complexity" evidence="2">
    <location>
        <begin position="217"/>
        <end position="243"/>
    </location>
</feature>
<feature type="compositionally biased region" description="Low complexity" evidence="2">
    <location>
        <begin position="765"/>
        <end position="781"/>
    </location>
</feature>
<organism evidence="3 4">
    <name type="scientific">Lolium multiflorum</name>
    <name type="common">Italian ryegrass</name>
    <name type="synonym">Lolium perenne subsp. multiflorum</name>
    <dbReference type="NCBI Taxonomy" id="4521"/>
    <lineage>
        <taxon>Eukaryota</taxon>
        <taxon>Viridiplantae</taxon>
        <taxon>Streptophyta</taxon>
        <taxon>Embryophyta</taxon>
        <taxon>Tracheophyta</taxon>
        <taxon>Spermatophyta</taxon>
        <taxon>Magnoliopsida</taxon>
        <taxon>Liliopsida</taxon>
        <taxon>Poales</taxon>
        <taxon>Poaceae</taxon>
        <taxon>BOP clade</taxon>
        <taxon>Pooideae</taxon>
        <taxon>Poodae</taxon>
        <taxon>Poeae</taxon>
        <taxon>Poeae Chloroplast Group 2 (Poeae type)</taxon>
        <taxon>Loliodinae</taxon>
        <taxon>Loliinae</taxon>
        <taxon>Lolium</taxon>
    </lineage>
</organism>
<feature type="compositionally biased region" description="Low complexity" evidence="2">
    <location>
        <begin position="313"/>
        <end position="330"/>
    </location>
</feature>
<proteinExistence type="predicted"/>
<feature type="compositionally biased region" description="Basic and acidic residues" evidence="2">
    <location>
        <begin position="338"/>
        <end position="363"/>
    </location>
</feature>
<feature type="compositionally biased region" description="Low complexity" evidence="2">
    <location>
        <begin position="272"/>
        <end position="295"/>
    </location>
</feature>
<evidence type="ECO:0000313" key="3">
    <source>
        <dbReference type="EMBL" id="KAK1645181.1"/>
    </source>
</evidence>
<feature type="region of interest" description="Disordered" evidence="2">
    <location>
        <begin position="736"/>
        <end position="781"/>
    </location>
</feature>
<keyword evidence="4" id="KW-1185">Reference proteome</keyword>
<evidence type="ECO:0000256" key="1">
    <source>
        <dbReference type="SAM" id="Coils"/>
    </source>
</evidence>
<protein>
    <submittedName>
        <fullName evidence="3">Uncharacterized protein</fullName>
    </submittedName>
</protein>
<feature type="compositionally biased region" description="Low complexity" evidence="2">
    <location>
        <begin position="117"/>
        <end position="126"/>
    </location>
</feature>
<dbReference type="Proteomes" id="UP001231189">
    <property type="component" value="Unassembled WGS sequence"/>
</dbReference>
<comment type="caution">
    <text evidence="3">The sequence shown here is derived from an EMBL/GenBank/DDBJ whole genome shotgun (WGS) entry which is preliminary data.</text>
</comment>
<feature type="compositionally biased region" description="Basic and acidic residues" evidence="2">
    <location>
        <begin position="1"/>
        <end position="15"/>
    </location>
</feature>
<gene>
    <name evidence="3" type="ORF">QYE76_062986</name>
</gene>
<evidence type="ECO:0000313" key="4">
    <source>
        <dbReference type="Proteomes" id="UP001231189"/>
    </source>
</evidence>
<reference evidence="3" key="1">
    <citation type="submission" date="2023-07" db="EMBL/GenBank/DDBJ databases">
        <title>A chromosome-level genome assembly of Lolium multiflorum.</title>
        <authorList>
            <person name="Chen Y."/>
            <person name="Copetti D."/>
            <person name="Kolliker R."/>
            <person name="Studer B."/>
        </authorList>
    </citation>
    <scope>NUCLEOTIDE SEQUENCE</scope>
    <source>
        <strain evidence="3">02402/16</strain>
        <tissue evidence="3">Leaf</tissue>
    </source>
</reference>
<evidence type="ECO:0000256" key="2">
    <source>
        <dbReference type="SAM" id="MobiDB-lite"/>
    </source>
</evidence>
<feature type="compositionally biased region" description="Acidic residues" evidence="2">
    <location>
        <begin position="744"/>
        <end position="764"/>
    </location>
</feature>